<keyword evidence="1" id="KW-0812">Transmembrane</keyword>
<feature type="transmembrane region" description="Helical" evidence="1">
    <location>
        <begin position="123"/>
        <end position="148"/>
    </location>
</feature>
<reference evidence="2 3" key="1">
    <citation type="submission" date="2018-11" db="EMBL/GenBank/DDBJ databases">
        <title>Genomic Encyclopedia of Type Strains, Phase IV (KMG-IV): sequencing the most valuable type-strain genomes for metagenomic binning, comparative biology and taxonomic classification.</title>
        <authorList>
            <person name="Goeker M."/>
        </authorList>
    </citation>
    <scope>NUCLEOTIDE SEQUENCE [LARGE SCALE GENOMIC DNA]</scope>
    <source>
        <strain evidence="2 3">DSM 5900</strain>
    </source>
</reference>
<sequence length="339" mass="35869">MDLATHAVAGLLVARTRAAWVGRAEPAAVLVAASLLPDIDMVVVVVDPTRAALLRHTLTHSLVVMPALAAGFALLARGAGGRDGFVATFLLAATGMAVHVALDLLNAYGVLLFYPLSEARIDLGLLFVIDPVFTGILAGGLGLSFWPSDRHRMLVARLAVLLAVSHIGVAALLRDRAAEMLAANASGLVVGLVPEPLAPWHWRGIAAHPGGYDQFAIRPVAGRILALPPVASASTEPAVAVVRRSALPWGLDAFLRAPVWRVDGSRVTVHDLRFRFSNLGNDWDPFDFSFDVVDQPEVGTRLVGTTLGERIARSLATLSAIAAAKRGLTDAGDRENSHR</sequence>
<feature type="transmembrane region" description="Helical" evidence="1">
    <location>
        <begin position="58"/>
        <end position="79"/>
    </location>
</feature>
<proteinExistence type="predicted"/>
<keyword evidence="1" id="KW-0472">Membrane</keyword>
<dbReference type="EMBL" id="RJKX01000019">
    <property type="protein sequence ID" value="ROP81006.1"/>
    <property type="molecule type" value="Genomic_DNA"/>
</dbReference>
<dbReference type="Proteomes" id="UP000278222">
    <property type="component" value="Unassembled WGS sequence"/>
</dbReference>
<dbReference type="AlphaFoldDB" id="A0A3N1KSB9"/>
<comment type="caution">
    <text evidence="2">The sequence shown here is derived from an EMBL/GenBank/DDBJ whole genome shotgun (WGS) entry which is preliminary data.</text>
</comment>
<dbReference type="OrthoDB" id="9781927at2"/>
<feature type="transmembrane region" description="Helical" evidence="1">
    <location>
        <begin position="85"/>
        <end position="111"/>
    </location>
</feature>
<dbReference type="InterPro" id="IPR007404">
    <property type="entry name" value="YdjM-like"/>
</dbReference>
<dbReference type="PANTHER" id="PTHR40031:SF1">
    <property type="entry name" value="MEMBRANE-BOUND METAL-DEPENDENT HYDROLASE"/>
    <property type="match status" value="1"/>
</dbReference>
<dbReference type="PANTHER" id="PTHR40031">
    <property type="entry name" value="HYPOTHETICAL MEMBRANE SPANNING PROTEIN"/>
    <property type="match status" value="1"/>
</dbReference>
<keyword evidence="1" id="KW-1133">Transmembrane helix</keyword>
<evidence type="ECO:0000313" key="3">
    <source>
        <dbReference type="Proteomes" id="UP000278222"/>
    </source>
</evidence>
<feature type="transmembrane region" description="Helical" evidence="1">
    <location>
        <begin position="154"/>
        <end position="173"/>
    </location>
</feature>
<dbReference type="InterPro" id="IPR053170">
    <property type="entry name" value="Transcription_regulator"/>
</dbReference>
<keyword evidence="3" id="KW-1185">Reference proteome</keyword>
<protein>
    <submittedName>
        <fullName evidence="2">Membrane-bound metal-dependent hydrolase YbcI (DUF457 family)</fullName>
    </submittedName>
</protein>
<accession>A0A3N1KSB9</accession>
<keyword evidence="2" id="KW-0378">Hydrolase</keyword>
<evidence type="ECO:0000313" key="2">
    <source>
        <dbReference type="EMBL" id="ROP81006.1"/>
    </source>
</evidence>
<evidence type="ECO:0000256" key="1">
    <source>
        <dbReference type="SAM" id="Phobius"/>
    </source>
</evidence>
<dbReference type="Pfam" id="PF04307">
    <property type="entry name" value="YdjM"/>
    <property type="match status" value="1"/>
</dbReference>
<dbReference type="RefSeq" id="WP_123695453.1">
    <property type="nucleotide sequence ID" value="NZ_AP019700.1"/>
</dbReference>
<name>A0A3N1KSB9_9PROT</name>
<organism evidence="2 3">
    <name type="scientific">Stella humosa</name>
    <dbReference type="NCBI Taxonomy" id="94"/>
    <lineage>
        <taxon>Bacteria</taxon>
        <taxon>Pseudomonadati</taxon>
        <taxon>Pseudomonadota</taxon>
        <taxon>Alphaproteobacteria</taxon>
        <taxon>Rhodospirillales</taxon>
        <taxon>Stellaceae</taxon>
        <taxon>Stella</taxon>
    </lineage>
</organism>
<dbReference type="GO" id="GO:0016787">
    <property type="term" value="F:hydrolase activity"/>
    <property type="evidence" value="ECO:0007669"/>
    <property type="project" value="UniProtKB-KW"/>
</dbReference>
<gene>
    <name evidence="2" type="ORF">EDC65_5341</name>
</gene>